<proteinExistence type="predicted"/>
<comment type="caution">
    <text evidence="2">The sequence shown here is derived from an EMBL/GenBank/DDBJ whole genome shotgun (WGS) entry which is preliminary data.</text>
</comment>
<dbReference type="AlphaFoldDB" id="A0A1Q5PFT2"/>
<keyword evidence="1" id="KW-0812">Transmembrane</keyword>
<accession>A0A1Q5PFT2</accession>
<evidence type="ECO:0000313" key="3">
    <source>
        <dbReference type="Proteomes" id="UP000186551"/>
    </source>
</evidence>
<protein>
    <submittedName>
        <fullName evidence="2">Uncharacterized protein</fullName>
    </submittedName>
</protein>
<evidence type="ECO:0000313" key="2">
    <source>
        <dbReference type="EMBL" id="OKL41076.1"/>
    </source>
</evidence>
<dbReference type="EMBL" id="LVWA01000004">
    <property type="protein sequence ID" value="OKL41076.1"/>
    <property type="molecule type" value="Genomic_DNA"/>
</dbReference>
<sequence length="136" mass="15031">MIGGIALAITQPVGGLILIVAGIFPFLYFKCLEIDLYNGTYRVGVHVLGYTIGQQEPFPGIKCIFLKKNRTIHQATVRSWSQTVSTSFDGYLWLEDGTKILLSQDGKKEVALLKLQPFADELRTSIKDLTAPLSQA</sequence>
<keyword evidence="1" id="KW-0472">Membrane</keyword>
<organism evidence="2 3">
    <name type="scientific">Pontibacter flavimaris</name>
    <dbReference type="NCBI Taxonomy" id="1797110"/>
    <lineage>
        <taxon>Bacteria</taxon>
        <taxon>Pseudomonadati</taxon>
        <taxon>Bacteroidota</taxon>
        <taxon>Cytophagia</taxon>
        <taxon>Cytophagales</taxon>
        <taxon>Hymenobacteraceae</taxon>
        <taxon>Pontibacter</taxon>
    </lineage>
</organism>
<reference evidence="2 3" key="1">
    <citation type="submission" date="2016-03" db="EMBL/GenBank/DDBJ databases">
        <title>Genome sequence of Pontibacter sp. nov., of the family cytophagaceae, isolated from marine sediment of the Yellow Sea, China.</title>
        <authorList>
            <person name="Zhang G."/>
            <person name="Zhang R."/>
        </authorList>
    </citation>
    <scope>NUCLEOTIDE SEQUENCE [LARGE SCALE GENOMIC DNA]</scope>
    <source>
        <strain evidence="2 3">S10-8</strain>
    </source>
</reference>
<dbReference type="Proteomes" id="UP000186551">
    <property type="component" value="Unassembled WGS sequence"/>
</dbReference>
<feature type="transmembrane region" description="Helical" evidence="1">
    <location>
        <begin position="6"/>
        <end position="29"/>
    </location>
</feature>
<gene>
    <name evidence="2" type="ORF">A3841_14720</name>
</gene>
<name>A0A1Q5PFT2_9BACT</name>
<dbReference type="RefSeq" id="WP_073851694.1">
    <property type="nucleotide sequence ID" value="NZ_LVWA01000004.1"/>
</dbReference>
<evidence type="ECO:0000256" key="1">
    <source>
        <dbReference type="SAM" id="Phobius"/>
    </source>
</evidence>
<dbReference type="OrthoDB" id="851682at2"/>
<keyword evidence="3" id="KW-1185">Reference proteome</keyword>
<keyword evidence="1" id="KW-1133">Transmembrane helix</keyword>